<name>A0A482XNK9_LAOST</name>
<gene>
    <name evidence="1" type="ORF">LSTR_LSTR014267</name>
</gene>
<evidence type="ECO:0000313" key="1">
    <source>
        <dbReference type="EMBL" id="RZF47327.1"/>
    </source>
</evidence>
<dbReference type="AlphaFoldDB" id="A0A482XNK9"/>
<comment type="caution">
    <text evidence="1">The sequence shown here is derived from an EMBL/GenBank/DDBJ whole genome shotgun (WGS) entry which is preliminary data.</text>
</comment>
<proteinExistence type="predicted"/>
<reference evidence="1 2" key="1">
    <citation type="journal article" date="2017" name="Gigascience">
        <title>Genome sequence of the small brown planthopper, Laodelphax striatellus.</title>
        <authorList>
            <person name="Zhu J."/>
            <person name="Jiang F."/>
            <person name="Wang X."/>
            <person name="Yang P."/>
            <person name="Bao Y."/>
            <person name="Zhao W."/>
            <person name="Wang W."/>
            <person name="Lu H."/>
            <person name="Wang Q."/>
            <person name="Cui N."/>
            <person name="Li J."/>
            <person name="Chen X."/>
            <person name="Luo L."/>
            <person name="Yu J."/>
            <person name="Kang L."/>
            <person name="Cui F."/>
        </authorList>
    </citation>
    <scope>NUCLEOTIDE SEQUENCE [LARGE SCALE GENOMIC DNA]</scope>
    <source>
        <strain evidence="1">Lst14</strain>
    </source>
</reference>
<accession>A0A482XNK9</accession>
<dbReference type="Proteomes" id="UP000291343">
    <property type="component" value="Unassembled WGS sequence"/>
</dbReference>
<evidence type="ECO:0000313" key="2">
    <source>
        <dbReference type="Proteomes" id="UP000291343"/>
    </source>
</evidence>
<organism evidence="1 2">
    <name type="scientific">Laodelphax striatellus</name>
    <name type="common">Small brown planthopper</name>
    <name type="synonym">Delphax striatella</name>
    <dbReference type="NCBI Taxonomy" id="195883"/>
    <lineage>
        <taxon>Eukaryota</taxon>
        <taxon>Metazoa</taxon>
        <taxon>Ecdysozoa</taxon>
        <taxon>Arthropoda</taxon>
        <taxon>Hexapoda</taxon>
        <taxon>Insecta</taxon>
        <taxon>Pterygota</taxon>
        <taxon>Neoptera</taxon>
        <taxon>Paraneoptera</taxon>
        <taxon>Hemiptera</taxon>
        <taxon>Auchenorrhyncha</taxon>
        <taxon>Fulgoroidea</taxon>
        <taxon>Delphacidae</taxon>
        <taxon>Criomorphinae</taxon>
        <taxon>Laodelphax</taxon>
    </lineage>
</organism>
<keyword evidence="2" id="KW-1185">Reference proteome</keyword>
<dbReference type="EMBL" id="QKKF02004542">
    <property type="protein sequence ID" value="RZF47327.1"/>
    <property type="molecule type" value="Genomic_DNA"/>
</dbReference>
<sequence>MYTKIPLSGRSSDECIHEGGAGVTLSGEFSRDRSSIKAARIPWPRHQFTAIRSGGKATSVGGHSPLKSSNLHSFVNCHGCHLQSYPHYPRYYYGGYYGYPFYG</sequence>
<protein>
    <submittedName>
        <fullName evidence="1">Uncharacterized protein</fullName>
    </submittedName>
</protein>
<dbReference type="InParanoid" id="A0A482XNK9"/>